<dbReference type="InterPro" id="IPR044742">
    <property type="entry name" value="DEAD/DEAH_RhlB"/>
</dbReference>
<name>A0A640KU94_LEITA</name>
<keyword evidence="11" id="KW-1185">Reference proteome</keyword>
<feature type="region of interest" description="Disordered" evidence="7">
    <location>
        <begin position="597"/>
        <end position="616"/>
    </location>
</feature>
<dbReference type="EMBL" id="BLBS01000057">
    <property type="protein sequence ID" value="GET93330.1"/>
    <property type="molecule type" value="Genomic_DNA"/>
</dbReference>
<feature type="compositionally biased region" description="Polar residues" evidence="7">
    <location>
        <begin position="597"/>
        <end position="606"/>
    </location>
</feature>
<gene>
    <name evidence="10" type="ORF">LtaPh_3625900</name>
</gene>
<dbReference type="InterPro" id="IPR001650">
    <property type="entry name" value="Helicase_C-like"/>
</dbReference>
<feature type="compositionally biased region" description="Polar residues" evidence="7">
    <location>
        <begin position="189"/>
        <end position="203"/>
    </location>
</feature>
<keyword evidence="2 6" id="KW-0378">Hydrolase</keyword>
<feature type="region of interest" description="Disordered" evidence="7">
    <location>
        <begin position="105"/>
        <end position="145"/>
    </location>
</feature>
<dbReference type="SMART" id="SM00490">
    <property type="entry name" value="HELICc"/>
    <property type="match status" value="1"/>
</dbReference>
<comment type="similarity">
    <text evidence="6">Belongs to the DEAD box helicase family.</text>
</comment>
<evidence type="ECO:0000256" key="1">
    <source>
        <dbReference type="ARBA" id="ARBA00022741"/>
    </source>
</evidence>
<dbReference type="Gene3D" id="3.40.50.300">
    <property type="entry name" value="P-loop containing nucleotide triphosphate hydrolases"/>
    <property type="match status" value="2"/>
</dbReference>
<dbReference type="PANTHER" id="PTHR24031">
    <property type="entry name" value="RNA HELICASE"/>
    <property type="match status" value="1"/>
</dbReference>
<dbReference type="Pfam" id="PF00270">
    <property type="entry name" value="DEAD"/>
    <property type="match status" value="1"/>
</dbReference>
<dbReference type="VEuPathDB" id="TriTrypDB:LtaPh_3625900"/>
<keyword evidence="1 6" id="KW-0547">Nucleotide-binding</keyword>
<keyword evidence="5 6" id="KW-0694">RNA-binding</keyword>
<dbReference type="InterPro" id="IPR014001">
    <property type="entry name" value="Helicase_ATP-bd"/>
</dbReference>
<dbReference type="Proteomes" id="UP000419144">
    <property type="component" value="Unassembled WGS sequence"/>
</dbReference>
<evidence type="ECO:0000256" key="7">
    <source>
        <dbReference type="SAM" id="MobiDB-lite"/>
    </source>
</evidence>
<dbReference type="PROSITE" id="PS51192">
    <property type="entry name" value="HELICASE_ATP_BIND_1"/>
    <property type="match status" value="1"/>
</dbReference>
<dbReference type="GO" id="GO:0016787">
    <property type="term" value="F:hydrolase activity"/>
    <property type="evidence" value="ECO:0007669"/>
    <property type="project" value="UniProtKB-KW"/>
</dbReference>
<dbReference type="AlphaFoldDB" id="A0A640KU94"/>
<evidence type="ECO:0000259" key="8">
    <source>
        <dbReference type="PROSITE" id="PS51192"/>
    </source>
</evidence>
<evidence type="ECO:0000256" key="2">
    <source>
        <dbReference type="ARBA" id="ARBA00022801"/>
    </source>
</evidence>
<dbReference type="CDD" id="cd18787">
    <property type="entry name" value="SF2_C_DEAD"/>
    <property type="match status" value="1"/>
</dbReference>
<comment type="catalytic activity">
    <reaction evidence="6">
        <text>ATP + H2O = ADP + phosphate + H(+)</text>
        <dbReference type="Rhea" id="RHEA:13065"/>
        <dbReference type="ChEBI" id="CHEBI:15377"/>
        <dbReference type="ChEBI" id="CHEBI:15378"/>
        <dbReference type="ChEBI" id="CHEBI:30616"/>
        <dbReference type="ChEBI" id="CHEBI:43474"/>
        <dbReference type="ChEBI" id="CHEBI:456216"/>
        <dbReference type="EC" id="3.6.4.13"/>
    </reaction>
</comment>
<reference evidence="10" key="1">
    <citation type="submission" date="2019-11" db="EMBL/GenBank/DDBJ databases">
        <title>Leishmania tarentolae CDS.</title>
        <authorList>
            <person name="Goto Y."/>
            <person name="Yamagishi J."/>
        </authorList>
    </citation>
    <scope>NUCLEOTIDE SEQUENCE [LARGE SCALE GENOMIC DNA]</scope>
    <source>
        <strain evidence="10">Parrot Tar II</strain>
    </source>
</reference>
<evidence type="ECO:0000313" key="10">
    <source>
        <dbReference type="EMBL" id="GET93330.1"/>
    </source>
</evidence>
<comment type="domain">
    <text evidence="6">The Q motif is unique to and characteristic of the DEAD box family of RNA helicases and controls ATP binding and hydrolysis.</text>
</comment>
<comment type="function">
    <text evidence="6">RNA helicase.</text>
</comment>
<protein>
    <recommendedName>
        <fullName evidence="6">ATP-dependent RNA helicase</fullName>
        <ecNumber evidence="6">3.6.4.13</ecNumber>
    </recommendedName>
</protein>
<evidence type="ECO:0000259" key="9">
    <source>
        <dbReference type="PROSITE" id="PS51194"/>
    </source>
</evidence>
<dbReference type="SUPFAM" id="SSF52540">
    <property type="entry name" value="P-loop containing nucleoside triphosphate hydrolases"/>
    <property type="match status" value="2"/>
</dbReference>
<feature type="region of interest" description="Disordered" evidence="7">
    <location>
        <begin position="158"/>
        <end position="203"/>
    </location>
</feature>
<dbReference type="FunFam" id="3.40.50.300:FF:002928">
    <property type="entry name" value="DEAD/DEAH box helicase, putative"/>
    <property type="match status" value="1"/>
</dbReference>
<dbReference type="Pfam" id="PF00271">
    <property type="entry name" value="Helicase_C"/>
    <property type="match status" value="1"/>
</dbReference>
<dbReference type="SMART" id="SM00487">
    <property type="entry name" value="DEXDc"/>
    <property type="match status" value="1"/>
</dbReference>
<comment type="caution">
    <text evidence="10">The sequence shown here is derived from an EMBL/GenBank/DDBJ whole genome shotgun (WGS) entry which is preliminary data.</text>
</comment>
<dbReference type="OrthoDB" id="10256233at2759"/>
<sequence>MPCCSINAADSLVHHMPFPLFPPPSSCALDSSQPAPPLLDESLNHHRLWSTLGRFCVCLCIPCGLSSKSLSTFNPFHCPTMALRRVVRQGGQCSLLPLFSSMRGTRQKHNSLDPAQAHSSRDPVSSSSLVGPSPTLGVTGTPNWAGGPREESLLLDILEGPVPPPSKPGLQHDARKPRAWQPPRDAPSAPSTNAGGEGRISNTSVPAWSQHLQQVAQHAVLDPLSKLPSQIDNRKSNKEKVHESVSLPSQQALSAQYKVIIVDALGMPADLPRGAPQSFEDLLELSPSILRMQLQKLMERRRYRTLTPVQAAVIPLMLEHRDVLCIAPTATGKTLCYVYTTLLHLLLKDISDRPAAAATAGDEGGGVSLNRRQVETFLEEKINKGEVCPYCELSTSEVRVCPMTGFPHPSPSEVEADLALRSKERRAMRLEELQSSVAEPRVLVLVPNSQLASQVSAVFRSLHCDYRIHCMVRASSAEEQRKYLQALEDGVDVLVASPETILPALYKHKLSLRRVQAVVMDEVDEIVSVNHFEPMKIILGALPKGMQRPQRLLLGASLPPVAYEMIKTKMLLPSHRFVLVDLKTPAELSRAAPSALVASQSSSPNKKNAGGTADPPAAVLSPTVVGGFLTARTNLRHLVFMVGRAEKVQKLAWLYETGKLNPDQRTLIFCNSRHNVAYVCDKMKELISKVNFTTLTSHTSASAREGVLKMFRTGVSTSLICTDLLSRGIDFQGVVYVVNYDMPTDMETWTHRCGRCGRGDLLQGRGYIYTFFQPENIKLAKPLVGYLRQHQQLVPPKLSEYAKQSFIDVFNNSLFHHPTRPRRKDDPQNSTPVLGRGTRRFPDYKQGTIHKHFQPH</sequence>
<dbReference type="InterPro" id="IPR027417">
    <property type="entry name" value="P-loop_NTPase"/>
</dbReference>
<dbReference type="GO" id="GO:0003723">
    <property type="term" value="F:RNA binding"/>
    <property type="evidence" value="ECO:0007669"/>
    <property type="project" value="UniProtKB-UniRule"/>
</dbReference>
<proteinExistence type="inferred from homology"/>
<feature type="region of interest" description="Disordered" evidence="7">
    <location>
        <begin position="817"/>
        <end position="856"/>
    </location>
</feature>
<feature type="compositionally biased region" description="Low complexity" evidence="7">
    <location>
        <begin position="122"/>
        <end position="137"/>
    </location>
</feature>
<dbReference type="PROSITE" id="PS51194">
    <property type="entry name" value="HELICASE_CTER"/>
    <property type="match status" value="1"/>
</dbReference>
<keyword evidence="3 6" id="KW-0347">Helicase</keyword>
<dbReference type="GO" id="GO:0003724">
    <property type="term" value="F:RNA helicase activity"/>
    <property type="evidence" value="ECO:0007669"/>
    <property type="project" value="UniProtKB-EC"/>
</dbReference>
<dbReference type="EC" id="3.6.4.13" evidence="6"/>
<dbReference type="GO" id="GO:0005524">
    <property type="term" value="F:ATP binding"/>
    <property type="evidence" value="ECO:0007669"/>
    <property type="project" value="UniProtKB-UniRule"/>
</dbReference>
<keyword evidence="4 6" id="KW-0067">ATP-binding</keyword>
<accession>A0A640KU94</accession>
<evidence type="ECO:0000256" key="6">
    <source>
        <dbReference type="RuleBase" id="RU365068"/>
    </source>
</evidence>
<evidence type="ECO:0000256" key="5">
    <source>
        <dbReference type="ARBA" id="ARBA00022884"/>
    </source>
</evidence>
<evidence type="ECO:0000313" key="11">
    <source>
        <dbReference type="Proteomes" id="UP000419144"/>
    </source>
</evidence>
<evidence type="ECO:0000256" key="3">
    <source>
        <dbReference type="ARBA" id="ARBA00022806"/>
    </source>
</evidence>
<feature type="domain" description="Helicase C-terminal" evidence="9">
    <location>
        <begin position="650"/>
        <end position="802"/>
    </location>
</feature>
<evidence type="ECO:0000256" key="4">
    <source>
        <dbReference type="ARBA" id="ARBA00022840"/>
    </source>
</evidence>
<dbReference type="InterPro" id="IPR011545">
    <property type="entry name" value="DEAD/DEAH_box_helicase_dom"/>
</dbReference>
<organism evidence="10 11">
    <name type="scientific">Leishmania tarentolae</name>
    <name type="common">Sauroleishmania tarentolae</name>
    <dbReference type="NCBI Taxonomy" id="5689"/>
    <lineage>
        <taxon>Eukaryota</taxon>
        <taxon>Discoba</taxon>
        <taxon>Euglenozoa</taxon>
        <taxon>Kinetoplastea</taxon>
        <taxon>Metakinetoplastina</taxon>
        <taxon>Trypanosomatida</taxon>
        <taxon>Trypanosomatidae</taxon>
        <taxon>Leishmaniinae</taxon>
        <taxon>Leishmania</taxon>
        <taxon>lizard Leishmania</taxon>
    </lineage>
</organism>
<feature type="domain" description="Helicase ATP-binding" evidence="8">
    <location>
        <begin position="314"/>
        <end position="576"/>
    </location>
</feature>
<dbReference type="CDD" id="cd00268">
    <property type="entry name" value="DEADc"/>
    <property type="match status" value="1"/>
</dbReference>